<dbReference type="InterPro" id="IPR010870">
    <property type="entry name" value="Porin_O/P"/>
</dbReference>
<dbReference type="Pfam" id="PF07396">
    <property type="entry name" value="Porin_O_P"/>
    <property type="match status" value="1"/>
</dbReference>
<evidence type="ECO:0000256" key="2">
    <source>
        <dbReference type="SAM" id="SignalP"/>
    </source>
</evidence>
<evidence type="ECO:0000256" key="1">
    <source>
        <dbReference type="SAM" id="Coils"/>
    </source>
</evidence>
<accession>A0A2T5MJN9</accession>
<organism evidence="3 4">
    <name type="scientific">Stenotrophobium rhamnosiphilum</name>
    <dbReference type="NCBI Taxonomy" id="2029166"/>
    <lineage>
        <taxon>Bacteria</taxon>
        <taxon>Pseudomonadati</taxon>
        <taxon>Pseudomonadota</taxon>
        <taxon>Gammaproteobacteria</taxon>
        <taxon>Nevskiales</taxon>
        <taxon>Nevskiaceae</taxon>
        <taxon>Stenotrophobium</taxon>
    </lineage>
</organism>
<dbReference type="Gene3D" id="2.40.160.10">
    <property type="entry name" value="Porin"/>
    <property type="match status" value="1"/>
</dbReference>
<feature type="coiled-coil region" evidence="1">
    <location>
        <begin position="49"/>
        <end position="76"/>
    </location>
</feature>
<protein>
    <submittedName>
        <fullName evidence="3">Porin</fullName>
    </submittedName>
</protein>
<evidence type="ECO:0000313" key="4">
    <source>
        <dbReference type="Proteomes" id="UP000244248"/>
    </source>
</evidence>
<name>A0A2T5MJN9_9GAMM</name>
<keyword evidence="2" id="KW-0732">Signal</keyword>
<keyword evidence="4" id="KW-1185">Reference proteome</keyword>
<proteinExistence type="predicted"/>
<comment type="caution">
    <text evidence="3">The sequence shown here is derived from an EMBL/GenBank/DDBJ whole genome shotgun (WGS) entry which is preliminary data.</text>
</comment>
<sequence length="476" mass="51063">MRSINKQRSGKIMSYSNKKKGIFAVSALTLIAAAAAAPAYAQDSGATSVQDLDQRIRILERQLEIQKEDSEAKAKEAAVVTAGDKGFSIKSAKGDYELQFRGLFQADARFFNGDNLGGNPGRLNDQFLLRRVEPTISGSLGKLVGFQITPQFGGDAPALLDFWGELRFDPAANVRVGRFKQPVGLENLQSSPALTFIERALPTSLVPSRDNGIQLHGQLFSQTLSYAIGVFNGGADAGDAATPDTDNRHDIAARVFAEPFKNSPGILQNLGVGIAATTGNAYGAANTVAIKSNYKSVAQNSFFAYRGTTNANGKHTHLAPQAYWYNNNYGILAEYVISRQELKNGLNERSVSHKAYQVAANYVLTGEDASFKGVKPKSPFKIGGDGWGAFEIAARTSALTLDSDTFIAGGGTSFADPTLAARKATEYGVAANWYLTTNAKIALNYEATRFDGGATALQGTDRQNERAIIARVQLAY</sequence>
<evidence type="ECO:0000313" key="3">
    <source>
        <dbReference type="EMBL" id="PTU32792.1"/>
    </source>
</evidence>
<dbReference type="SUPFAM" id="SSF56935">
    <property type="entry name" value="Porins"/>
    <property type="match status" value="1"/>
</dbReference>
<dbReference type="EMBL" id="QANS01000001">
    <property type="protein sequence ID" value="PTU32792.1"/>
    <property type="molecule type" value="Genomic_DNA"/>
</dbReference>
<feature type="signal peptide" evidence="2">
    <location>
        <begin position="1"/>
        <end position="41"/>
    </location>
</feature>
<feature type="chain" id="PRO_5015786122" evidence="2">
    <location>
        <begin position="42"/>
        <end position="476"/>
    </location>
</feature>
<keyword evidence="1" id="KW-0175">Coiled coil</keyword>
<dbReference type="AlphaFoldDB" id="A0A2T5MJN9"/>
<reference evidence="3 4" key="1">
    <citation type="submission" date="2018-04" db="EMBL/GenBank/DDBJ databases">
        <title>Novel species isolated from glacier.</title>
        <authorList>
            <person name="Liu Q."/>
            <person name="Xin Y.-H."/>
        </authorList>
    </citation>
    <scope>NUCLEOTIDE SEQUENCE [LARGE SCALE GENOMIC DNA]</scope>
    <source>
        <strain evidence="3 4">GT1R17</strain>
    </source>
</reference>
<dbReference type="InterPro" id="IPR023614">
    <property type="entry name" value="Porin_dom_sf"/>
</dbReference>
<dbReference type="Proteomes" id="UP000244248">
    <property type="component" value="Unassembled WGS sequence"/>
</dbReference>
<gene>
    <name evidence="3" type="ORF">CJD38_01355</name>
</gene>